<gene>
    <name evidence="1" type="ORF">F7725_005342</name>
</gene>
<protein>
    <submittedName>
        <fullName evidence="1">Uncharacterized protein</fullName>
    </submittedName>
</protein>
<organism evidence="1 2">
    <name type="scientific">Dissostichus mawsoni</name>
    <name type="common">Antarctic cod</name>
    <dbReference type="NCBI Taxonomy" id="36200"/>
    <lineage>
        <taxon>Eukaryota</taxon>
        <taxon>Metazoa</taxon>
        <taxon>Chordata</taxon>
        <taxon>Craniata</taxon>
        <taxon>Vertebrata</taxon>
        <taxon>Euteleostomi</taxon>
        <taxon>Actinopterygii</taxon>
        <taxon>Neopterygii</taxon>
        <taxon>Teleostei</taxon>
        <taxon>Neoteleostei</taxon>
        <taxon>Acanthomorphata</taxon>
        <taxon>Eupercaria</taxon>
        <taxon>Perciformes</taxon>
        <taxon>Notothenioidei</taxon>
        <taxon>Nototheniidae</taxon>
        <taxon>Dissostichus</taxon>
    </lineage>
</organism>
<evidence type="ECO:0000313" key="1">
    <source>
        <dbReference type="EMBL" id="KAF3851987.1"/>
    </source>
</evidence>
<proteinExistence type="predicted"/>
<name>A0A7J5YU38_DISMA</name>
<sequence>MDKNSHQGCTQPCRFCHISRNTVFMSKFAFTNYFQQCDSRQQMELHANWVEISGGVLEEPDPGLGCCSWAWLAPTPGSGCSSGCWYQAALHHFHPPITPF</sequence>
<comment type="caution">
    <text evidence="1">The sequence shown here is derived from an EMBL/GenBank/DDBJ whole genome shotgun (WGS) entry which is preliminary data.</text>
</comment>
<evidence type="ECO:0000313" key="2">
    <source>
        <dbReference type="Proteomes" id="UP000518266"/>
    </source>
</evidence>
<dbReference type="EMBL" id="JAAKFY010000009">
    <property type="protein sequence ID" value="KAF3851987.1"/>
    <property type="molecule type" value="Genomic_DNA"/>
</dbReference>
<dbReference type="Proteomes" id="UP000518266">
    <property type="component" value="Unassembled WGS sequence"/>
</dbReference>
<dbReference type="AlphaFoldDB" id="A0A7J5YU38"/>
<accession>A0A7J5YU38</accession>
<keyword evidence="2" id="KW-1185">Reference proteome</keyword>
<reference evidence="1 2" key="1">
    <citation type="submission" date="2020-03" db="EMBL/GenBank/DDBJ databases">
        <title>Dissostichus mawsoni Genome sequencing and assembly.</title>
        <authorList>
            <person name="Park H."/>
        </authorList>
    </citation>
    <scope>NUCLEOTIDE SEQUENCE [LARGE SCALE GENOMIC DNA]</scope>
    <source>
        <strain evidence="1">DM0001</strain>
        <tissue evidence="1">Muscle</tissue>
    </source>
</reference>